<dbReference type="RefSeq" id="WP_198868302.1">
    <property type="nucleotide sequence ID" value="NZ_CP066314.1"/>
</dbReference>
<gene>
    <name evidence="3" type="ORF">GKQ51_23985</name>
</gene>
<evidence type="ECO:0000313" key="3">
    <source>
        <dbReference type="EMBL" id="QQE91395.1"/>
    </source>
</evidence>
<evidence type="ECO:0000313" key="4">
    <source>
        <dbReference type="Proteomes" id="UP000596192"/>
    </source>
</evidence>
<keyword evidence="1" id="KW-1133">Transmembrane helix</keyword>
<feature type="transmembrane region" description="Helical" evidence="1">
    <location>
        <begin position="67"/>
        <end position="87"/>
    </location>
</feature>
<keyword evidence="1" id="KW-0472">Membrane</keyword>
<sequence length="212" mass="24306">MAADTSETPEKHFLRSLQMTATSRFFAAKRLRSHESWSLWAISFASLLLIFIPLFKPFGLTIYLSDALLNVAQVLSASIILVFSLLVNGSKYGERAEMMHSCALAINSINRRLEQQIHAGTANEALPSLIREYENLLEKHENHSDHDFLCAKIRKLPTYYNVNRATILWANILKYLSYSHYVLLVFVQLIFIWLMLINPQADPIRHIICSVL</sequence>
<evidence type="ECO:0000256" key="1">
    <source>
        <dbReference type="SAM" id="Phobius"/>
    </source>
</evidence>
<feature type="transmembrane region" description="Helical" evidence="1">
    <location>
        <begin position="37"/>
        <end position="55"/>
    </location>
</feature>
<accession>A0AAQ0C267</accession>
<reference evidence="3 4" key="1">
    <citation type="submission" date="2020-12" db="EMBL/GenBank/DDBJ databases">
        <title>Genomic Analysis and Response surface optimization of nitrogen-fixing conditions for A. chroococcum strain HR1, Isolation from rhizosphere soil.</title>
        <authorList>
            <person name="Li J."/>
            <person name="Yang H."/>
            <person name="Liu H."/>
            <person name="Wang C."/>
            <person name="Tian Y."/>
            <person name="Lu X.Y."/>
        </authorList>
    </citation>
    <scope>NUCLEOTIDE SEQUENCE [LARGE SCALE GENOMIC DNA]</scope>
    <source>
        <strain evidence="3 4">HR1</strain>
        <plasmid evidence="3 4">unnamed4</plasmid>
    </source>
</reference>
<dbReference type="EMBL" id="CP066314">
    <property type="protein sequence ID" value="QQE91395.1"/>
    <property type="molecule type" value="Genomic_DNA"/>
</dbReference>
<organism evidence="3 4">
    <name type="scientific">Azotobacter chroococcum</name>
    <dbReference type="NCBI Taxonomy" id="353"/>
    <lineage>
        <taxon>Bacteria</taxon>
        <taxon>Pseudomonadati</taxon>
        <taxon>Pseudomonadota</taxon>
        <taxon>Gammaproteobacteria</taxon>
        <taxon>Pseudomonadales</taxon>
        <taxon>Pseudomonadaceae</taxon>
        <taxon>Azotobacter</taxon>
    </lineage>
</organism>
<geneLocation type="plasmid" evidence="3 4">
    <name>unnamed4</name>
</geneLocation>
<dbReference type="InterPro" id="IPR041115">
    <property type="entry name" value="SLATT_5"/>
</dbReference>
<name>A0AAQ0C267_9GAMM</name>
<dbReference type="AlphaFoldDB" id="A0AAQ0C267"/>
<dbReference type="Pfam" id="PF18160">
    <property type="entry name" value="SLATT_5"/>
    <property type="match status" value="1"/>
</dbReference>
<feature type="domain" description="SMODS and SLOG-associating 2TM effector" evidence="2">
    <location>
        <begin position="7"/>
        <end position="191"/>
    </location>
</feature>
<protein>
    <submittedName>
        <fullName evidence="3">SLATT domain-containing protein</fullName>
    </submittedName>
</protein>
<keyword evidence="1" id="KW-0812">Transmembrane</keyword>
<dbReference type="Proteomes" id="UP000596192">
    <property type="component" value="Plasmid unnamed4"/>
</dbReference>
<feature type="transmembrane region" description="Helical" evidence="1">
    <location>
        <begin position="178"/>
        <end position="197"/>
    </location>
</feature>
<evidence type="ECO:0000259" key="2">
    <source>
        <dbReference type="Pfam" id="PF18160"/>
    </source>
</evidence>
<keyword evidence="3" id="KW-0614">Plasmid</keyword>
<dbReference type="NCBIfam" id="NF033631">
    <property type="entry name" value="SLATT_5"/>
    <property type="match status" value="1"/>
</dbReference>
<proteinExistence type="predicted"/>